<proteinExistence type="predicted"/>
<dbReference type="EMBL" id="CAQQ02036253">
    <property type="status" value="NOT_ANNOTATED_CDS"/>
    <property type="molecule type" value="Genomic_DNA"/>
</dbReference>
<accession>T1GNT7</accession>
<reference evidence="1" key="2">
    <citation type="submission" date="2015-06" db="UniProtKB">
        <authorList>
            <consortium name="EnsemblMetazoa"/>
        </authorList>
    </citation>
    <scope>IDENTIFICATION</scope>
</reference>
<organism evidence="1 2">
    <name type="scientific">Megaselia scalaris</name>
    <name type="common">Humpbacked fly</name>
    <name type="synonym">Phora scalaris</name>
    <dbReference type="NCBI Taxonomy" id="36166"/>
    <lineage>
        <taxon>Eukaryota</taxon>
        <taxon>Metazoa</taxon>
        <taxon>Ecdysozoa</taxon>
        <taxon>Arthropoda</taxon>
        <taxon>Hexapoda</taxon>
        <taxon>Insecta</taxon>
        <taxon>Pterygota</taxon>
        <taxon>Neoptera</taxon>
        <taxon>Endopterygota</taxon>
        <taxon>Diptera</taxon>
        <taxon>Brachycera</taxon>
        <taxon>Muscomorpha</taxon>
        <taxon>Platypezoidea</taxon>
        <taxon>Phoridae</taxon>
        <taxon>Megaseliini</taxon>
        <taxon>Megaselia</taxon>
    </lineage>
</organism>
<dbReference type="HOGENOM" id="CLU_1039334_0_0_1"/>
<name>T1GNT7_MEGSC</name>
<dbReference type="Proteomes" id="UP000015102">
    <property type="component" value="Unassembled WGS sequence"/>
</dbReference>
<reference evidence="2" key="1">
    <citation type="submission" date="2013-02" db="EMBL/GenBank/DDBJ databases">
        <authorList>
            <person name="Hughes D."/>
        </authorList>
    </citation>
    <scope>NUCLEOTIDE SEQUENCE</scope>
    <source>
        <strain>Durham</strain>
        <strain evidence="2">NC isolate 2 -- Noor lab</strain>
    </source>
</reference>
<evidence type="ECO:0000313" key="1">
    <source>
        <dbReference type="EnsemblMetazoa" id="MESCA005248-PA"/>
    </source>
</evidence>
<evidence type="ECO:0000313" key="2">
    <source>
        <dbReference type="Proteomes" id="UP000015102"/>
    </source>
</evidence>
<dbReference type="EnsemblMetazoa" id="MESCA005248-RA">
    <property type="protein sequence ID" value="MESCA005248-PA"/>
    <property type="gene ID" value="MESCA005248"/>
</dbReference>
<sequence>MSSVNDFKIKIEEEDIYLYITYKEKGYYIKICFDNNFDEEYLLNLLKETISDTIPEVDTTSCLFYWCEAQLSEQDIVPLIRSKRGCGHFQLNLKDDIFVDDTSDSGIEQKCYKDAVLTTQKLREFFKEERASMKCILASDPTEPAIRKAIIHFACLYTFKECGNYPTNFQKNSVVQSIMEMFPGLKPIQKHIMPWFQMKVKNYRKKIRAEMRNNLEDEFFTGKRKAESDANNSRKKRLKDQLEFLKTCDEDDNLGLIKTALVDTLTCE</sequence>
<keyword evidence="2" id="KW-1185">Reference proteome</keyword>
<protein>
    <submittedName>
        <fullName evidence="1">Uncharacterized protein</fullName>
    </submittedName>
</protein>
<dbReference type="AlphaFoldDB" id="T1GNT7"/>